<dbReference type="SUPFAM" id="SSF53448">
    <property type="entry name" value="Nucleotide-diphospho-sugar transferases"/>
    <property type="match status" value="1"/>
</dbReference>
<proteinExistence type="predicted"/>
<comment type="caution">
    <text evidence="2">The sequence shown here is derived from an EMBL/GenBank/DDBJ whole genome shotgun (WGS) entry which is preliminary data.</text>
</comment>
<dbReference type="PANTHER" id="PTHR22916">
    <property type="entry name" value="GLYCOSYLTRANSFERASE"/>
    <property type="match status" value="1"/>
</dbReference>
<keyword evidence="3" id="KW-1185">Reference proteome</keyword>
<name>A0A846R2J7_9FLAO</name>
<dbReference type="GO" id="GO:0016758">
    <property type="term" value="F:hexosyltransferase activity"/>
    <property type="evidence" value="ECO:0007669"/>
    <property type="project" value="UniProtKB-ARBA"/>
</dbReference>
<evidence type="ECO:0000313" key="2">
    <source>
        <dbReference type="EMBL" id="NJB72643.1"/>
    </source>
</evidence>
<dbReference type="InterPro" id="IPR001173">
    <property type="entry name" value="Glyco_trans_2-like"/>
</dbReference>
<evidence type="ECO:0000313" key="3">
    <source>
        <dbReference type="Proteomes" id="UP000590442"/>
    </source>
</evidence>
<dbReference type="RefSeq" id="WP_167965876.1">
    <property type="nucleotide sequence ID" value="NZ_JAATJJ010000002.1"/>
</dbReference>
<dbReference type="EMBL" id="JAATJJ010000002">
    <property type="protein sequence ID" value="NJB72643.1"/>
    <property type="molecule type" value="Genomic_DNA"/>
</dbReference>
<dbReference type="PANTHER" id="PTHR22916:SF3">
    <property type="entry name" value="UDP-GLCNAC:BETAGAL BETA-1,3-N-ACETYLGLUCOSAMINYLTRANSFERASE-LIKE PROTEIN 1"/>
    <property type="match status" value="1"/>
</dbReference>
<dbReference type="AlphaFoldDB" id="A0A846R2J7"/>
<accession>A0A846R2J7</accession>
<keyword evidence="2" id="KW-0328">Glycosyltransferase</keyword>
<sequence>MITVSIIMTTYGHEKYIADAINGVLMQECTFNVELIVADDNSPDKTEDVVKDLIKNHPKKEWVKYTKHKENKGMIPNGIWAYEQTKGEYIALCEGDDYWTDPLKLQKQVDFLNANKEFGLVFTDLDFYHNETNVFLKDVFKSKSMPLYFSFEEHLENAGYLAPCTWLCRKELVSFIDEHYVDGTFPWMLNVMANSKIKFLEDNTTVYRVLRESASKSTSMDKRFNFAHGVFKIQKDFLDEYPQSKELVDKIYRKAYVAIFPMASALGNNSFVEEARQYWKKNRKSLKERLFYKVGFFRISKHLFKILYKGKSILHF</sequence>
<keyword evidence="2" id="KW-0808">Transferase</keyword>
<dbReference type="Proteomes" id="UP000590442">
    <property type="component" value="Unassembled WGS sequence"/>
</dbReference>
<reference evidence="2 3" key="1">
    <citation type="submission" date="2020-03" db="EMBL/GenBank/DDBJ databases">
        <title>Genomic Encyclopedia of Type Strains, Phase IV (KMG-IV): sequencing the most valuable type-strain genomes for metagenomic binning, comparative biology and taxonomic classification.</title>
        <authorList>
            <person name="Goeker M."/>
        </authorList>
    </citation>
    <scope>NUCLEOTIDE SEQUENCE [LARGE SCALE GENOMIC DNA]</scope>
    <source>
        <strain evidence="2 3">DSM 29762</strain>
    </source>
</reference>
<evidence type="ECO:0000259" key="1">
    <source>
        <dbReference type="Pfam" id="PF00535"/>
    </source>
</evidence>
<organism evidence="2 3">
    <name type="scientific">Saonia flava</name>
    <dbReference type="NCBI Taxonomy" id="523696"/>
    <lineage>
        <taxon>Bacteria</taxon>
        <taxon>Pseudomonadati</taxon>
        <taxon>Bacteroidota</taxon>
        <taxon>Flavobacteriia</taxon>
        <taxon>Flavobacteriales</taxon>
        <taxon>Flavobacteriaceae</taxon>
        <taxon>Saonia</taxon>
    </lineage>
</organism>
<feature type="domain" description="Glycosyltransferase 2-like" evidence="1">
    <location>
        <begin position="5"/>
        <end position="170"/>
    </location>
</feature>
<dbReference type="Pfam" id="PF00535">
    <property type="entry name" value="Glycos_transf_2"/>
    <property type="match status" value="1"/>
</dbReference>
<dbReference type="Gene3D" id="3.90.550.10">
    <property type="entry name" value="Spore Coat Polysaccharide Biosynthesis Protein SpsA, Chain A"/>
    <property type="match status" value="1"/>
</dbReference>
<dbReference type="InterPro" id="IPR029044">
    <property type="entry name" value="Nucleotide-diphossugar_trans"/>
</dbReference>
<dbReference type="EC" id="2.4.1.-" evidence="2"/>
<gene>
    <name evidence="2" type="ORF">GGR42_003134</name>
</gene>
<protein>
    <submittedName>
        <fullName evidence="2">Glucosyltransferase</fullName>
        <ecNumber evidence="2">2.4.1.-</ecNumber>
    </submittedName>
</protein>